<dbReference type="Proteomes" id="UP000320048">
    <property type="component" value="Unassembled WGS sequence"/>
</dbReference>
<dbReference type="Pfam" id="PF13343">
    <property type="entry name" value="SBP_bac_6"/>
    <property type="match status" value="1"/>
</dbReference>
<dbReference type="EMBL" id="VBAO01000303">
    <property type="protein sequence ID" value="TMI79227.1"/>
    <property type="molecule type" value="Genomic_DNA"/>
</dbReference>
<sequence>MKEQDRGRPQDLAERGGEAVRRRWGLWAIVGVAVALGPVSAQAQTDPVSAARKEGRVAVYGTLESPIFEVVQRLYKDKYGIPVEYFRLATNRLLDRVLTEVHAGRPQFDVVLANQSPMRLMKTEGAFAPYASPSYAAFPQASLDRDGVLSPPYRMVVIGILYNTHLVPAAEAPRTLGDLVDERWKGKVVIPDPTQHITAAVWLANLEETLGPRYRAFVERLAAQAVLVDSFDPAMQKVVAGEYPVGLTYVKYVYIMGQQGAPLEYVRLDPMLAEAHHVALAARPAHAHAARLLIDLLTSRLGLAALAQAGEFVLAPGIHPPIKGAGTLPVRLMRDLNAPQLQRWRSEYGPFFRRH</sequence>
<comment type="caution">
    <text evidence="2">The sequence shown here is derived from an EMBL/GenBank/DDBJ whole genome shotgun (WGS) entry which is preliminary data.</text>
</comment>
<reference evidence="2 3" key="1">
    <citation type="journal article" date="2019" name="Nat. Microbiol.">
        <title>Mediterranean grassland soil C-N compound turnover is dependent on rainfall and depth, and is mediated by genomically divergent microorganisms.</title>
        <authorList>
            <person name="Diamond S."/>
            <person name="Andeer P.F."/>
            <person name="Li Z."/>
            <person name="Crits-Christoph A."/>
            <person name="Burstein D."/>
            <person name="Anantharaman K."/>
            <person name="Lane K.R."/>
            <person name="Thomas B.C."/>
            <person name="Pan C."/>
            <person name="Northen T.R."/>
            <person name="Banfield J.F."/>
        </authorList>
    </citation>
    <scope>NUCLEOTIDE SEQUENCE [LARGE SCALE GENOMIC DNA]</scope>
    <source>
        <strain evidence="2">NP_7</strain>
    </source>
</reference>
<evidence type="ECO:0000313" key="2">
    <source>
        <dbReference type="EMBL" id="TMI79227.1"/>
    </source>
</evidence>
<dbReference type="SUPFAM" id="SSF53850">
    <property type="entry name" value="Periplasmic binding protein-like II"/>
    <property type="match status" value="1"/>
</dbReference>
<dbReference type="Gene3D" id="3.40.190.10">
    <property type="entry name" value="Periplasmic binding protein-like II"/>
    <property type="match status" value="2"/>
</dbReference>
<organism evidence="2 3">
    <name type="scientific">Candidatus Segetimicrobium genomatis</name>
    <dbReference type="NCBI Taxonomy" id="2569760"/>
    <lineage>
        <taxon>Bacteria</taxon>
        <taxon>Bacillati</taxon>
        <taxon>Candidatus Sysuimicrobiota</taxon>
        <taxon>Candidatus Sysuimicrobiia</taxon>
        <taxon>Candidatus Sysuimicrobiales</taxon>
        <taxon>Candidatus Segetimicrobiaceae</taxon>
        <taxon>Candidatus Segetimicrobium</taxon>
    </lineage>
</organism>
<keyword evidence="1" id="KW-0732">Signal</keyword>
<evidence type="ECO:0000313" key="3">
    <source>
        <dbReference type="Proteomes" id="UP000320048"/>
    </source>
</evidence>
<dbReference type="PANTHER" id="PTHR30006">
    <property type="entry name" value="THIAMINE-BINDING PERIPLASMIC PROTEIN-RELATED"/>
    <property type="match status" value="1"/>
</dbReference>
<accession>A0A537J6T7</accession>
<dbReference type="AlphaFoldDB" id="A0A537J6T7"/>
<name>A0A537J6T7_9BACT</name>
<evidence type="ECO:0000256" key="1">
    <source>
        <dbReference type="ARBA" id="ARBA00022729"/>
    </source>
</evidence>
<protein>
    <submittedName>
        <fullName evidence="2">Extracellular solute-binding protein</fullName>
    </submittedName>
</protein>
<gene>
    <name evidence="2" type="ORF">E6H04_10920</name>
</gene>
<proteinExistence type="predicted"/>